<evidence type="ECO:0000313" key="3">
    <source>
        <dbReference type="EMBL" id="CAD8875324.1"/>
    </source>
</evidence>
<dbReference type="AlphaFoldDB" id="A0A7S1B5Q7"/>
<feature type="signal peptide" evidence="2">
    <location>
        <begin position="1"/>
        <end position="18"/>
    </location>
</feature>
<reference evidence="3" key="1">
    <citation type="submission" date="2021-01" db="EMBL/GenBank/DDBJ databases">
        <authorList>
            <person name="Corre E."/>
            <person name="Pelletier E."/>
            <person name="Niang G."/>
            <person name="Scheremetjew M."/>
            <person name="Finn R."/>
            <person name="Kale V."/>
            <person name="Holt S."/>
            <person name="Cochrane G."/>
            <person name="Meng A."/>
            <person name="Brown T."/>
            <person name="Cohen L."/>
        </authorList>
    </citation>
    <scope>NUCLEOTIDE SEQUENCE</scope>
    <source>
        <strain evidence="3">308</strain>
    </source>
</reference>
<gene>
    <name evidence="3" type="ORF">CHYS00102_LOCUS2499</name>
</gene>
<dbReference type="EMBL" id="HBFR01003606">
    <property type="protein sequence ID" value="CAD8875324.1"/>
    <property type="molecule type" value="Transcribed_RNA"/>
</dbReference>
<organism evidence="3">
    <name type="scientific">Corethron hystrix</name>
    <dbReference type="NCBI Taxonomy" id="216773"/>
    <lineage>
        <taxon>Eukaryota</taxon>
        <taxon>Sar</taxon>
        <taxon>Stramenopiles</taxon>
        <taxon>Ochrophyta</taxon>
        <taxon>Bacillariophyta</taxon>
        <taxon>Coscinodiscophyceae</taxon>
        <taxon>Corethrophycidae</taxon>
        <taxon>Corethrales</taxon>
        <taxon>Corethraceae</taxon>
        <taxon>Corethron</taxon>
    </lineage>
</organism>
<evidence type="ECO:0008006" key="4">
    <source>
        <dbReference type="Google" id="ProtNLM"/>
    </source>
</evidence>
<sequence>MKAAITVLAVAAIGSTEAFAPNAQPSRASTALFAEEKKSFFSTIFDMDLFAPDAGVNDYGARSNKKVTVGKLGSKSYIPDGLSKAQYEKLRAKEDAAKDANYKRNVKKAGVFQDYTEFYIKRGTDVTDNWIKSVTRGHDMAKTKYDWSGQTGDLTKTPEAFVDAPKKARRGGRRGGK</sequence>
<keyword evidence="2" id="KW-0732">Signal</keyword>
<evidence type="ECO:0000256" key="1">
    <source>
        <dbReference type="SAM" id="MobiDB-lite"/>
    </source>
</evidence>
<evidence type="ECO:0000256" key="2">
    <source>
        <dbReference type="SAM" id="SignalP"/>
    </source>
</evidence>
<name>A0A7S1B5Q7_9STRA</name>
<feature type="compositionally biased region" description="Basic residues" evidence="1">
    <location>
        <begin position="167"/>
        <end position="177"/>
    </location>
</feature>
<accession>A0A7S1B5Q7</accession>
<proteinExistence type="predicted"/>
<feature type="region of interest" description="Disordered" evidence="1">
    <location>
        <begin position="156"/>
        <end position="177"/>
    </location>
</feature>
<feature type="chain" id="PRO_5031521596" description="PS II complex 12 kDa extrinsic protein" evidence="2">
    <location>
        <begin position="19"/>
        <end position="177"/>
    </location>
</feature>
<protein>
    <recommendedName>
        <fullName evidence="4">PS II complex 12 kDa extrinsic protein</fullName>
    </recommendedName>
</protein>